<dbReference type="PROSITE" id="PS51257">
    <property type="entry name" value="PROKAR_LIPOPROTEIN"/>
    <property type="match status" value="1"/>
</dbReference>
<dbReference type="EMBL" id="JAOYOD010000001">
    <property type="protein sequence ID" value="MCV9385350.1"/>
    <property type="molecule type" value="Genomic_DNA"/>
</dbReference>
<dbReference type="PANTHER" id="PTHR30336">
    <property type="entry name" value="INNER MEMBRANE PROTEIN, PROBABLE PERMEASE"/>
    <property type="match status" value="1"/>
</dbReference>
<dbReference type="Pfam" id="PF02698">
    <property type="entry name" value="DUF218"/>
    <property type="match status" value="1"/>
</dbReference>
<comment type="caution">
    <text evidence="2">The sequence shown here is derived from an EMBL/GenBank/DDBJ whole genome shotgun (WGS) entry which is preliminary data.</text>
</comment>
<name>A0ABT3CPG2_9BACT</name>
<dbReference type="InterPro" id="IPR014729">
    <property type="entry name" value="Rossmann-like_a/b/a_fold"/>
</dbReference>
<dbReference type="PANTHER" id="PTHR30336:SF20">
    <property type="entry name" value="DUF218 DOMAIN-CONTAINING PROTEIN"/>
    <property type="match status" value="1"/>
</dbReference>
<evidence type="ECO:0000313" key="3">
    <source>
        <dbReference type="Proteomes" id="UP001300692"/>
    </source>
</evidence>
<dbReference type="Gene3D" id="3.40.50.620">
    <property type="entry name" value="HUPs"/>
    <property type="match status" value="1"/>
</dbReference>
<dbReference type="InterPro" id="IPR051599">
    <property type="entry name" value="Cell_Envelope_Assoc"/>
</dbReference>
<dbReference type="RefSeq" id="WP_264136141.1">
    <property type="nucleotide sequence ID" value="NZ_JAOYOD010000001.1"/>
</dbReference>
<evidence type="ECO:0000313" key="2">
    <source>
        <dbReference type="EMBL" id="MCV9385350.1"/>
    </source>
</evidence>
<accession>A0ABT3CPG2</accession>
<sequence length="233" mass="26796">MKQNLHSYLTIVCLSLLTGCMIPQDRCKELLSDAMDEKYDVIVVPGVPYEDGDWSQIMKGRVYWSKYLYDQGVTKNIMYSGSAVYSPYYEAKIMAMYAQELGIPDSVIYTEIRAEHSTENIYYGYKKAQNLGFKKVALATDPFQASMLEDFIKEKISNEVGIIPFVIDTMTTLNTDSLQLSITDRDSLAYDQDFVSIEDRESWWKRINGTRGKNIKKNFYANGKLENEELSSY</sequence>
<gene>
    <name evidence="2" type="ORF">N7U62_01675</name>
</gene>
<protein>
    <submittedName>
        <fullName evidence="2">YdcF family protein</fullName>
    </submittedName>
</protein>
<feature type="domain" description="DUF218" evidence="1">
    <location>
        <begin position="40"/>
        <end position="145"/>
    </location>
</feature>
<evidence type="ECO:0000259" key="1">
    <source>
        <dbReference type="Pfam" id="PF02698"/>
    </source>
</evidence>
<dbReference type="InterPro" id="IPR003848">
    <property type="entry name" value="DUF218"/>
</dbReference>
<keyword evidence="3" id="KW-1185">Reference proteome</keyword>
<reference evidence="2 3" key="1">
    <citation type="submission" date="2022-10" db="EMBL/GenBank/DDBJ databases">
        <title>Comparative genomics and taxonomic characterization of three novel marine species of genus Reichenbachiella exhibiting antioxidant and polysaccharide degradation activities.</title>
        <authorList>
            <person name="Muhammad N."/>
            <person name="Lee Y.-J."/>
            <person name="Ko J."/>
            <person name="Kim S.-G."/>
        </authorList>
    </citation>
    <scope>NUCLEOTIDE SEQUENCE [LARGE SCALE GENOMIC DNA]</scope>
    <source>
        <strain evidence="2 3">ABR2-5</strain>
    </source>
</reference>
<proteinExistence type="predicted"/>
<dbReference type="Proteomes" id="UP001300692">
    <property type="component" value="Unassembled WGS sequence"/>
</dbReference>
<organism evidence="2 3">
    <name type="scientific">Reichenbachiella ulvae</name>
    <dbReference type="NCBI Taxonomy" id="2980104"/>
    <lineage>
        <taxon>Bacteria</taxon>
        <taxon>Pseudomonadati</taxon>
        <taxon>Bacteroidota</taxon>
        <taxon>Cytophagia</taxon>
        <taxon>Cytophagales</taxon>
        <taxon>Reichenbachiellaceae</taxon>
        <taxon>Reichenbachiella</taxon>
    </lineage>
</organism>
<dbReference type="CDD" id="cd06259">
    <property type="entry name" value="YdcF-like"/>
    <property type="match status" value="1"/>
</dbReference>